<protein>
    <submittedName>
        <fullName evidence="4">Class I SAM-dependent methyltransferase</fullName>
    </submittedName>
</protein>
<dbReference type="RefSeq" id="WP_156273653.1">
    <property type="nucleotide sequence ID" value="NZ_BAABGI010000002.1"/>
</dbReference>
<accession>A0A7M3SXS7</accession>
<dbReference type="InterPro" id="IPR025714">
    <property type="entry name" value="Methyltranfer_dom"/>
</dbReference>
<dbReference type="AlphaFoldDB" id="A0A7M3SXS7"/>
<sequence>MDKNKDIFGNAIKAFYEENDRTNINVHSPDFDDDIIPTEYLFRDFNEMPKIEQKALLSCQGKVLDVGCGAGSHALYLQKNENLKVHAIDTSPGAIEIARKRGVVNASCQDFFSIENEKFNTILMLMNGSGIIGKLENLKNFFNHCKSLLKEGGKILMDSSDLIYLFDDEIEASEKYYGEFEFRVSYKEETSESFDWLYIDPELLEKYASENGFETEILITGENYEYLACLKIK</sequence>
<dbReference type="InterPro" id="IPR026113">
    <property type="entry name" value="METTL2/6/8-like"/>
</dbReference>
<keyword evidence="2 4" id="KW-0808">Transferase</keyword>
<reference evidence="4 5" key="1">
    <citation type="submission" date="2019-07" db="EMBL/GenBank/DDBJ databases">
        <title>Gramella aestuarii sp. nov., isolated from a tidal flat, and emended description of Gramella echinicola.</title>
        <authorList>
            <person name="Liu L."/>
        </authorList>
    </citation>
    <scope>NUCLEOTIDE SEQUENCE [LARGE SCALE GENOMIC DNA]</scope>
    <source>
        <strain evidence="4 5">BS12</strain>
    </source>
</reference>
<dbReference type="GO" id="GO:0032259">
    <property type="term" value="P:methylation"/>
    <property type="evidence" value="ECO:0007669"/>
    <property type="project" value="UniProtKB-KW"/>
</dbReference>
<evidence type="ECO:0000313" key="5">
    <source>
        <dbReference type="Proteomes" id="UP000460416"/>
    </source>
</evidence>
<evidence type="ECO:0000313" key="4">
    <source>
        <dbReference type="EMBL" id="MUP41408.1"/>
    </source>
</evidence>
<keyword evidence="1 4" id="KW-0489">Methyltransferase</keyword>
<dbReference type="Pfam" id="PF13847">
    <property type="entry name" value="Methyltransf_31"/>
    <property type="match status" value="1"/>
</dbReference>
<dbReference type="OrthoDB" id="1143568at2"/>
<organism evidence="4 5">
    <name type="scientific">Christiangramia aestuarii</name>
    <dbReference type="NCBI Taxonomy" id="1028746"/>
    <lineage>
        <taxon>Bacteria</taxon>
        <taxon>Pseudomonadati</taxon>
        <taxon>Bacteroidota</taxon>
        <taxon>Flavobacteriia</taxon>
        <taxon>Flavobacteriales</taxon>
        <taxon>Flavobacteriaceae</taxon>
        <taxon>Christiangramia</taxon>
    </lineage>
</organism>
<evidence type="ECO:0000256" key="2">
    <source>
        <dbReference type="ARBA" id="ARBA00022679"/>
    </source>
</evidence>
<dbReference type="EMBL" id="VJVW01000001">
    <property type="protein sequence ID" value="MUP41408.1"/>
    <property type="molecule type" value="Genomic_DNA"/>
</dbReference>
<feature type="domain" description="Methyltransferase" evidence="3">
    <location>
        <begin position="61"/>
        <end position="187"/>
    </location>
</feature>
<dbReference type="CDD" id="cd02440">
    <property type="entry name" value="AdoMet_MTases"/>
    <property type="match status" value="1"/>
</dbReference>
<comment type="caution">
    <text evidence="4">The sequence shown here is derived from an EMBL/GenBank/DDBJ whole genome shotgun (WGS) entry which is preliminary data.</text>
</comment>
<dbReference type="GO" id="GO:0140640">
    <property type="term" value="F:catalytic activity, acting on a nucleic acid"/>
    <property type="evidence" value="ECO:0007669"/>
    <property type="project" value="UniProtKB-ARBA"/>
</dbReference>
<evidence type="ECO:0000259" key="3">
    <source>
        <dbReference type="Pfam" id="PF13847"/>
    </source>
</evidence>
<gene>
    <name evidence="4" type="ORF">FLP08_02370</name>
</gene>
<dbReference type="Proteomes" id="UP000460416">
    <property type="component" value="Unassembled WGS sequence"/>
</dbReference>
<proteinExistence type="predicted"/>
<evidence type="ECO:0000256" key="1">
    <source>
        <dbReference type="ARBA" id="ARBA00022603"/>
    </source>
</evidence>
<keyword evidence="5" id="KW-1185">Reference proteome</keyword>
<dbReference type="InterPro" id="IPR029063">
    <property type="entry name" value="SAM-dependent_MTases_sf"/>
</dbReference>
<dbReference type="PANTHER" id="PTHR22809">
    <property type="entry name" value="METHYLTRANSFERASE-RELATED"/>
    <property type="match status" value="1"/>
</dbReference>
<dbReference type="Gene3D" id="3.40.50.150">
    <property type="entry name" value="Vaccinia Virus protein VP39"/>
    <property type="match status" value="1"/>
</dbReference>
<dbReference type="SUPFAM" id="SSF53335">
    <property type="entry name" value="S-adenosyl-L-methionine-dependent methyltransferases"/>
    <property type="match status" value="1"/>
</dbReference>
<dbReference type="GO" id="GO:0008168">
    <property type="term" value="F:methyltransferase activity"/>
    <property type="evidence" value="ECO:0007669"/>
    <property type="project" value="UniProtKB-KW"/>
</dbReference>
<name>A0A7M3SXS7_9FLAO</name>
<dbReference type="PANTHER" id="PTHR22809:SF5">
    <property type="entry name" value="TRNA N(3)-METHYLCYTIDINE METHYLTRANSFERASE METTL6"/>
    <property type="match status" value="1"/>
</dbReference>